<organism evidence="8 9">
    <name type="scientific">Vibrio cholerae serotype O1 (strain ATCC 39541 / Classical Ogawa 395 / O395)</name>
    <dbReference type="NCBI Taxonomy" id="345073"/>
    <lineage>
        <taxon>Bacteria</taxon>
        <taxon>Pseudomonadati</taxon>
        <taxon>Pseudomonadota</taxon>
        <taxon>Gammaproteobacteria</taxon>
        <taxon>Vibrionales</taxon>
        <taxon>Vibrionaceae</taxon>
        <taxon>Vibrio</taxon>
    </lineage>
</organism>
<dbReference type="CDD" id="cd06225">
    <property type="entry name" value="HAMP"/>
    <property type="match status" value="1"/>
</dbReference>
<comment type="similarity">
    <text evidence="3">Belongs to the methyl-accepting chemotaxis (MCP) protein family.</text>
</comment>
<feature type="domain" description="HAMP" evidence="7">
    <location>
        <begin position="440"/>
        <end position="493"/>
    </location>
</feature>
<dbReference type="SMART" id="SM00304">
    <property type="entry name" value="HAMP"/>
    <property type="match status" value="1"/>
</dbReference>
<evidence type="ECO:0000313" key="8">
    <source>
        <dbReference type="EMBL" id="ABQ19130.1"/>
    </source>
</evidence>
<keyword evidence="5" id="KW-0472">Membrane</keyword>
<dbReference type="KEGG" id="vcr:VC395_A1079"/>
<feature type="transmembrane region" description="Helical" evidence="5">
    <location>
        <begin position="416"/>
        <end position="438"/>
    </location>
</feature>
<dbReference type="RefSeq" id="WP_000684938.1">
    <property type="nucleotide sequence ID" value="NC_009456.1"/>
</dbReference>
<dbReference type="PROSITE" id="PS50111">
    <property type="entry name" value="CHEMOTAXIS_TRANSDUC_2"/>
    <property type="match status" value="1"/>
</dbReference>
<dbReference type="SMART" id="SM00283">
    <property type="entry name" value="MA"/>
    <property type="match status" value="1"/>
</dbReference>
<dbReference type="OrthoDB" id="9806704at2"/>
<dbReference type="EMBL" id="CP000626">
    <property type="protein sequence ID" value="ABQ19130.1"/>
    <property type="molecule type" value="Genomic_DNA"/>
</dbReference>
<dbReference type="CDD" id="cd11386">
    <property type="entry name" value="MCP_signal"/>
    <property type="match status" value="1"/>
</dbReference>
<dbReference type="Gene3D" id="3.30.450.20">
    <property type="entry name" value="PAS domain"/>
    <property type="match status" value="1"/>
</dbReference>
<dbReference type="PATRIC" id="fig|345073.21.peg.3802"/>
<evidence type="ECO:0000313" key="9">
    <source>
        <dbReference type="Proteomes" id="UP000000249"/>
    </source>
</evidence>
<dbReference type="FunFam" id="1.10.287.950:FF:000001">
    <property type="entry name" value="Methyl-accepting chemotaxis sensory transducer"/>
    <property type="match status" value="1"/>
</dbReference>
<dbReference type="GO" id="GO:0006935">
    <property type="term" value="P:chemotaxis"/>
    <property type="evidence" value="ECO:0007669"/>
    <property type="project" value="UniProtKB-ARBA"/>
</dbReference>
<dbReference type="InterPro" id="IPR004089">
    <property type="entry name" value="MCPsignal_dom"/>
</dbReference>
<dbReference type="PROSITE" id="PS50885">
    <property type="entry name" value="HAMP"/>
    <property type="match status" value="1"/>
</dbReference>
<accession>A0A0H3AGR1</accession>
<evidence type="ECO:0000256" key="3">
    <source>
        <dbReference type="ARBA" id="ARBA00029447"/>
    </source>
</evidence>
<dbReference type="Pfam" id="PF00672">
    <property type="entry name" value="HAMP"/>
    <property type="match status" value="1"/>
</dbReference>
<dbReference type="GO" id="GO:0016020">
    <property type="term" value="C:membrane"/>
    <property type="evidence" value="ECO:0007669"/>
    <property type="project" value="UniProtKB-SubCell"/>
</dbReference>
<feature type="transmembrane region" description="Helical" evidence="5">
    <location>
        <begin position="7"/>
        <end position="28"/>
    </location>
</feature>
<dbReference type="Pfam" id="PF00015">
    <property type="entry name" value="MCPsignal"/>
    <property type="match status" value="1"/>
</dbReference>
<evidence type="ECO:0000256" key="2">
    <source>
        <dbReference type="ARBA" id="ARBA00023224"/>
    </source>
</evidence>
<dbReference type="Proteomes" id="UP000000249">
    <property type="component" value="Chromosome 2"/>
</dbReference>
<keyword evidence="5" id="KW-0812">Transmembrane</keyword>
<dbReference type="eggNOG" id="COG0840">
    <property type="taxonomic scope" value="Bacteria"/>
</dbReference>
<comment type="subcellular location">
    <subcellularLocation>
        <location evidence="1">Membrane</location>
    </subcellularLocation>
</comment>
<evidence type="ECO:0000256" key="1">
    <source>
        <dbReference type="ARBA" id="ARBA00004370"/>
    </source>
</evidence>
<protein>
    <submittedName>
        <fullName evidence="8">Methyl-accepting chemotaxis protein</fullName>
    </submittedName>
</protein>
<reference evidence="8 9" key="1">
    <citation type="submission" date="2007-03" db="EMBL/GenBank/DDBJ databases">
        <authorList>
            <person name="Heidelberg J."/>
        </authorList>
    </citation>
    <scope>NUCLEOTIDE SEQUENCE [LARGE SCALE GENOMIC DNA]</scope>
    <source>
        <strain evidence="9">ATCC 39541 / Classical Ogawa 395 / O395</strain>
    </source>
</reference>
<evidence type="ECO:0000259" key="6">
    <source>
        <dbReference type="PROSITE" id="PS50111"/>
    </source>
</evidence>
<feature type="domain" description="Methyl-accepting transducer" evidence="6">
    <location>
        <begin position="498"/>
        <end position="734"/>
    </location>
</feature>
<dbReference type="KEGG" id="vco:VC0395_0185"/>
<evidence type="ECO:0000256" key="4">
    <source>
        <dbReference type="PROSITE-ProRule" id="PRU00284"/>
    </source>
</evidence>
<proteinExistence type="inferred from homology"/>
<dbReference type="AlphaFoldDB" id="A0A0H3AGR1"/>
<evidence type="ECO:0000256" key="5">
    <source>
        <dbReference type="SAM" id="Phobius"/>
    </source>
</evidence>
<dbReference type="Gene3D" id="1.10.287.950">
    <property type="entry name" value="Methyl-accepting chemotaxis protein"/>
    <property type="match status" value="1"/>
</dbReference>
<keyword evidence="2 4" id="KW-0807">Transducer</keyword>
<name>A0A0H3AGR1_VIBC3</name>
<dbReference type="PANTHER" id="PTHR32089:SF120">
    <property type="entry name" value="METHYL-ACCEPTING CHEMOTAXIS PROTEIN TLPQ"/>
    <property type="match status" value="1"/>
</dbReference>
<sequence>MKIANKIVLSMTLLSIFSVVIAGVWVGWSAATLSKQAIYERASNQLLSVRETKKSEIERYLTRVAGQLVTLANMVSTVEAMEGLTQAYQAYPVEQVPASSLIALKDYYTTQFGQNYQKLNDGQDANPLARLNLLSRSAEALQARYIASNPNPLGAKHEWESDSLGNAYDALHQKYHPGIKQYLEQFGLYDVFMVDNDGHVVYTVFKELDFATNLLSGPYKESGLARAYVQAKTLANNQYYLDDFAPYYPSYEAAASFISTPIFNGSTRVGVLIFQMPVDEINSIMTFDSRWKENGLGNTGQSYLVGSDHLMRSQPRLLLEDASAFIGTLNSLTGDRAAINQIRSKQSAIGLLKVSSQAVDKALRGESGLMMESTHASVQLLSAYTPLDALGLRWALVTEMQADEALADIAKLSDELIMKVLIAIVIGAVIATLAAWMVGNGISKPIRDSISQIQRMSRDNDLTVRLSEQGSDEIRQLAQALNRMLSHLQDTICQFAHTTDKLNSHTQTITHNMTGTRNSVSEQHERTDSVVTAVNEMSASITEVSEFAQRAATFVQEANQKGHGGVSVGNELARDMTSINQQMASAVEAIARLNHESQSIASVLDVIQAIAEQTNLLALNAAIEAARAGEQGRGFAVVADEVRNLAAKTQTSTEEIRTKIDRLQKETQSVVNCIEEANNTVVRGVATCHSNTDMLKQIVDMLNELNEMNIQIATATEQQRGVTEEINANITSISDVSASVTVQVGEVNAIVNELSDEAMELSKRMGQFRY</sequence>
<dbReference type="PANTHER" id="PTHR32089">
    <property type="entry name" value="METHYL-ACCEPTING CHEMOTAXIS PROTEIN MCPB"/>
    <property type="match status" value="1"/>
</dbReference>
<gene>
    <name evidence="8" type="ordered locus">VC0395_0185</name>
</gene>
<keyword evidence="5" id="KW-1133">Transmembrane helix</keyword>
<dbReference type="SUPFAM" id="SSF58104">
    <property type="entry name" value="Methyl-accepting chemotaxis protein (MCP) signaling domain"/>
    <property type="match status" value="1"/>
</dbReference>
<evidence type="ECO:0000259" key="7">
    <source>
        <dbReference type="PROSITE" id="PS50885"/>
    </source>
</evidence>
<dbReference type="InterPro" id="IPR003660">
    <property type="entry name" value="HAMP_dom"/>
</dbReference>
<dbReference type="GO" id="GO:0007165">
    <property type="term" value="P:signal transduction"/>
    <property type="evidence" value="ECO:0007669"/>
    <property type="project" value="UniProtKB-KW"/>
</dbReference>